<protein>
    <recommendedName>
        <fullName evidence="3">thioredoxin-dependent peroxiredoxin</fullName>
        <ecNumber evidence="3">1.11.1.24</ecNumber>
    </recommendedName>
    <alternativeName>
        <fullName evidence="11">Bacterioferritin comigratory protein</fullName>
    </alternativeName>
    <alternativeName>
        <fullName evidence="9">Thioredoxin peroxidase</fullName>
    </alternativeName>
</protein>
<evidence type="ECO:0000256" key="9">
    <source>
        <dbReference type="ARBA" id="ARBA00032824"/>
    </source>
</evidence>
<comment type="function">
    <text evidence="1">Thiol-specific peroxidase that catalyzes the reduction of hydrogen peroxide and organic hydroperoxides to water and alcohols, respectively. Plays a role in cell protection against oxidative stress by detoxifying peroxides and as sensor of hydrogen peroxide-mediated signaling events.</text>
</comment>
<organism evidence="15 16">
    <name type="scientific">Arthrobacter terrae</name>
    <dbReference type="NCBI Taxonomy" id="2935737"/>
    <lineage>
        <taxon>Bacteria</taxon>
        <taxon>Bacillati</taxon>
        <taxon>Actinomycetota</taxon>
        <taxon>Actinomycetes</taxon>
        <taxon>Micrococcales</taxon>
        <taxon>Micrococcaceae</taxon>
        <taxon>Arthrobacter</taxon>
    </lineage>
</organism>
<reference evidence="15 16" key="1">
    <citation type="submission" date="2020-11" db="EMBL/GenBank/DDBJ databases">
        <title>Arthrobacter antarcticus sp. nov., isolated from Antarctic Soil.</title>
        <authorList>
            <person name="Li J."/>
        </authorList>
    </citation>
    <scope>NUCLEOTIDE SEQUENCE [LARGE SCALE GENOMIC DNA]</scope>
    <source>
        <strain evidence="15 16">Z1-20</strain>
    </source>
</reference>
<evidence type="ECO:0000256" key="1">
    <source>
        <dbReference type="ARBA" id="ARBA00003330"/>
    </source>
</evidence>
<evidence type="ECO:0000256" key="5">
    <source>
        <dbReference type="ARBA" id="ARBA00022862"/>
    </source>
</evidence>
<dbReference type="EC" id="1.11.1.24" evidence="3"/>
<keyword evidence="8" id="KW-0676">Redox-active center</keyword>
<dbReference type="InterPro" id="IPR000866">
    <property type="entry name" value="AhpC/TSA"/>
</dbReference>
<evidence type="ECO:0000256" key="11">
    <source>
        <dbReference type="ARBA" id="ARBA00041373"/>
    </source>
</evidence>
<evidence type="ECO:0000259" key="14">
    <source>
        <dbReference type="PROSITE" id="PS51352"/>
    </source>
</evidence>
<evidence type="ECO:0000313" key="15">
    <source>
        <dbReference type="EMBL" id="MBG0740856.1"/>
    </source>
</evidence>
<dbReference type="EMBL" id="JADNYM010000022">
    <property type="protein sequence ID" value="MBG0740856.1"/>
    <property type="molecule type" value="Genomic_DNA"/>
</dbReference>
<gene>
    <name evidence="15" type="primary">bcp</name>
    <name evidence="15" type="ORF">IV500_15885</name>
</gene>
<dbReference type="AlphaFoldDB" id="A0A931CRI1"/>
<dbReference type="GO" id="GO:0008379">
    <property type="term" value="F:thioredoxin peroxidase activity"/>
    <property type="evidence" value="ECO:0007669"/>
    <property type="project" value="TreeGrafter"/>
</dbReference>
<dbReference type="RefSeq" id="WP_196397793.1">
    <property type="nucleotide sequence ID" value="NZ_JADNYM010000022.1"/>
</dbReference>
<feature type="active site" description="Cysteine sulfenic acid (-SOH) intermediate; for peroxidase activity" evidence="13">
    <location>
        <position position="47"/>
    </location>
</feature>
<accession>A0A931CRI1</accession>
<dbReference type="CDD" id="cd03017">
    <property type="entry name" value="PRX_BCP"/>
    <property type="match status" value="1"/>
</dbReference>
<evidence type="ECO:0000313" key="16">
    <source>
        <dbReference type="Proteomes" id="UP000655366"/>
    </source>
</evidence>
<keyword evidence="4 15" id="KW-0575">Peroxidase</keyword>
<dbReference type="PIRSF" id="PIRSF000239">
    <property type="entry name" value="AHPC"/>
    <property type="match status" value="1"/>
</dbReference>
<keyword evidence="7" id="KW-1015">Disulfide bond</keyword>
<dbReference type="PANTHER" id="PTHR42801">
    <property type="entry name" value="THIOREDOXIN-DEPENDENT PEROXIDE REDUCTASE"/>
    <property type="match status" value="1"/>
</dbReference>
<dbReference type="InterPro" id="IPR050924">
    <property type="entry name" value="Peroxiredoxin_BCP/PrxQ"/>
</dbReference>
<dbReference type="NCBIfam" id="NF006960">
    <property type="entry name" value="PRK09437.1"/>
    <property type="match status" value="1"/>
</dbReference>
<dbReference type="Gene3D" id="3.40.30.10">
    <property type="entry name" value="Glutaredoxin"/>
    <property type="match status" value="1"/>
</dbReference>
<feature type="domain" description="Thioredoxin" evidence="14">
    <location>
        <begin position="5"/>
        <end position="156"/>
    </location>
</feature>
<dbReference type="Pfam" id="PF00578">
    <property type="entry name" value="AhpC-TSA"/>
    <property type="match status" value="1"/>
</dbReference>
<dbReference type="GO" id="GO:0005737">
    <property type="term" value="C:cytoplasm"/>
    <property type="evidence" value="ECO:0007669"/>
    <property type="project" value="TreeGrafter"/>
</dbReference>
<dbReference type="InterPro" id="IPR024706">
    <property type="entry name" value="Peroxiredoxin_AhpC-typ"/>
</dbReference>
<evidence type="ECO:0000256" key="6">
    <source>
        <dbReference type="ARBA" id="ARBA00023002"/>
    </source>
</evidence>
<name>A0A931CRI1_9MICC</name>
<dbReference type="GO" id="GO:0034599">
    <property type="term" value="P:cellular response to oxidative stress"/>
    <property type="evidence" value="ECO:0007669"/>
    <property type="project" value="TreeGrafter"/>
</dbReference>
<keyword evidence="5" id="KW-0049">Antioxidant</keyword>
<evidence type="ECO:0000256" key="12">
    <source>
        <dbReference type="ARBA" id="ARBA00049091"/>
    </source>
</evidence>
<sequence length="156" mass="16632">MTEQLSPGNTAPTFSLPDASDNTISLADFQGRNVVVYFYPAAATPGCTTEACDFRDSLGSLKKAGYEVVGISPDSPEKLRNFTEDQGLTFPLLADDGAQVARAWGAWGHKTVNGKDMEGVLRSTFVLDGEGRVLHAAYNVAPNGHVAELRETLGVN</sequence>
<evidence type="ECO:0000256" key="8">
    <source>
        <dbReference type="ARBA" id="ARBA00023284"/>
    </source>
</evidence>
<dbReference type="FunFam" id="3.40.30.10:FF:000007">
    <property type="entry name" value="Thioredoxin-dependent thiol peroxidase"/>
    <property type="match status" value="1"/>
</dbReference>
<dbReference type="GO" id="GO:0045454">
    <property type="term" value="P:cell redox homeostasis"/>
    <property type="evidence" value="ECO:0007669"/>
    <property type="project" value="TreeGrafter"/>
</dbReference>
<comment type="catalytic activity">
    <reaction evidence="12">
        <text>a hydroperoxide + [thioredoxin]-dithiol = an alcohol + [thioredoxin]-disulfide + H2O</text>
        <dbReference type="Rhea" id="RHEA:62620"/>
        <dbReference type="Rhea" id="RHEA-COMP:10698"/>
        <dbReference type="Rhea" id="RHEA-COMP:10700"/>
        <dbReference type="ChEBI" id="CHEBI:15377"/>
        <dbReference type="ChEBI" id="CHEBI:29950"/>
        <dbReference type="ChEBI" id="CHEBI:30879"/>
        <dbReference type="ChEBI" id="CHEBI:35924"/>
        <dbReference type="ChEBI" id="CHEBI:50058"/>
        <dbReference type="EC" id="1.11.1.24"/>
    </reaction>
</comment>
<comment type="subunit">
    <text evidence="2">Monomer.</text>
</comment>
<evidence type="ECO:0000256" key="4">
    <source>
        <dbReference type="ARBA" id="ARBA00022559"/>
    </source>
</evidence>
<evidence type="ECO:0000256" key="7">
    <source>
        <dbReference type="ARBA" id="ARBA00023157"/>
    </source>
</evidence>
<dbReference type="Proteomes" id="UP000655366">
    <property type="component" value="Unassembled WGS sequence"/>
</dbReference>
<comment type="caution">
    <text evidence="15">The sequence shown here is derived from an EMBL/GenBank/DDBJ whole genome shotgun (WGS) entry which is preliminary data.</text>
</comment>
<keyword evidence="16" id="KW-1185">Reference proteome</keyword>
<dbReference type="InterPro" id="IPR036249">
    <property type="entry name" value="Thioredoxin-like_sf"/>
</dbReference>
<keyword evidence="6" id="KW-0560">Oxidoreductase</keyword>
<evidence type="ECO:0000256" key="10">
    <source>
        <dbReference type="ARBA" id="ARBA00038489"/>
    </source>
</evidence>
<dbReference type="InterPro" id="IPR013766">
    <property type="entry name" value="Thioredoxin_domain"/>
</dbReference>
<comment type="similarity">
    <text evidence="10">Belongs to the peroxiredoxin family. BCP/PrxQ subfamily.</text>
</comment>
<proteinExistence type="inferred from homology"/>
<dbReference type="PANTHER" id="PTHR42801:SF4">
    <property type="entry name" value="AHPC_TSA FAMILY PROTEIN"/>
    <property type="match status" value="1"/>
</dbReference>
<evidence type="ECO:0000256" key="2">
    <source>
        <dbReference type="ARBA" id="ARBA00011245"/>
    </source>
</evidence>
<evidence type="ECO:0000256" key="3">
    <source>
        <dbReference type="ARBA" id="ARBA00013017"/>
    </source>
</evidence>
<dbReference type="SUPFAM" id="SSF52833">
    <property type="entry name" value="Thioredoxin-like"/>
    <property type="match status" value="1"/>
</dbReference>
<dbReference type="PROSITE" id="PS51352">
    <property type="entry name" value="THIOREDOXIN_2"/>
    <property type="match status" value="1"/>
</dbReference>
<evidence type="ECO:0000256" key="13">
    <source>
        <dbReference type="PIRSR" id="PIRSR000239-1"/>
    </source>
</evidence>